<dbReference type="InterPro" id="IPR051406">
    <property type="entry name" value="PLD_domain"/>
</dbReference>
<keyword evidence="8" id="KW-0378">Hydrolase</keyword>
<evidence type="ECO:0000256" key="3">
    <source>
        <dbReference type="ARBA" id="ARBA00004613"/>
    </source>
</evidence>
<evidence type="ECO:0000256" key="7">
    <source>
        <dbReference type="ARBA" id="ARBA00022525"/>
    </source>
</evidence>
<evidence type="ECO:0000259" key="12">
    <source>
        <dbReference type="PROSITE" id="PS50035"/>
    </source>
</evidence>
<evidence type="ECO:0000256" key="4">
    <source>
        <dbReference type="ARBA" id="ARBA00008664"/>
    </source>
</evidence>
<dbReference type="PANTHER" id="PTHR43856:SF1">
    <property type="entry name" value="MITOCHONDRIAL CARDIOLIPIN HYDROLASE"/>
    <property type="match status" value="1"/>
</dbReference>
<evidence type="ECO:0000256" key="6">
    <source>
        <dbReference type="ARBA" id="ARBA00018392"/>
    </source>
</evidence>
<dbReference type="SUPFAM" id="SSF56024">
    <property type="entry name" value="Phospholipase D/nuclease"/>
    <property type="match status" value="2"/>
</dbReference>
<evidence type="ECO:0000256" key="5">
    <source>
        <dbReference type="ARBA" id="ARBA00012027"/>
    </source>
</evidence>
<evidence type="ECO:0000256" key="9">
    <source>
        <dbReference type="ARBA" id="ARBA00022963"/>
    </source>
</evidence>
<protein>
    <recommendedName>
        <fullName evidence="6">Phospholipase D</fullName>
        <ecNumber evidence="5">3.1.4.4</ecNumber>
    </recommendedName>
    <alternativeName>
        <fullName evidence="11">Choline phosphatase</fullName>
    </alternativeName>
</protein>
<accession>A0A927D4T6</accession>
<organism evidence="13 14">
    <name type="scientific">Sulfitobacter aestuariivivens</name>
    <dbReference type="NCBI Taxonomy" id="2766981"/>
    <lineage>
        <taxon>Bacteria</taxon>
        <taxon>Pseudomonadati</taxon>
        <taxon>Pseudomonadota</taxon>
        <taxon>Alphaproteobacteria</taxon>
        <taxon>Rhodobacterales</taxon>
        <taxon>Roseobacteraceae</taxon>
        <taxon>Sulfitobacter</taxon>
    </lineage>
</organism>
<evidence type="ECO:0000256" key="2">
    <source>
        <dbReference type="ARBA" id="ARBA00003145"/>
    </source>
</evidence>
<dbReference type="PROSITE" id="PS50035">
    <property type="entry name" value="PLD"/>
    <property type="match status" value="1"/>
</dbReference>
<keyword evidence="9" id="KW-0442">Lipid degradation</keyword>
<dbReference type="AlphaFoldDB" id="A0A927D4T6"/>
<dbReference type="InterPro" id="IPR025202">
    <property type="entry name" value="PLD-like_dom"/>
</dbReference>
<comment type="function">
    <text evidence="2">Could be a virulence factor.</text>
</comment>
<evidence type="ECO:0000313" key="13">
    <source>
        <dbReference type="EMBL" id="MBD3665190.1"/>
    </source>
</evidence>
<keyword evidence="13" id="KW-0255">Endonuclease</keyword>
<reference evidence="13" key="1">
    <citation type="submission" date="2020-08" db="EMBL/GenBank/DDBJ databases">
        <title>Sulfitobacter aestuariivivens sp. nov., isolated from a tidal flat.</title>
        <authorList>
            <person name="Park S."/>
            <person name="Yoon J.-H."/>
        </authorList>
    </citation>
    <scope>NUCLEOTIDE SEQUENCE</scope>
    <source>
        <strain evidence="13">TSTF-M16</strain>
    </source>
</reference>
<dbReference type="EC" id="3.1.4.4" evidence="5"/>
<comment type="catalytic activity">
    <reaction evidence="1">
        <text>a 1,2-diacyl-sn-glycero-3-phosphocholine + H2O = a 1,2-diacyl-sn-glycero-3-phosphate + choline + H(+)</text>
        <dbReference type="Rhea" id="RHEA:14445"/>
        <dbReference type="ChEBI" id="CHEBI:15354"/>
        <dbReference type="ChEBI" id="CHEBI:15377"/>
        <dbReference type="ChEBI" id="CHEBI:15378"/>
        <dbReference type="ChEBI" id="CHEBI:57643"/>
        <dbReference type="ChEBI" id="CHEBI:58608"/>
        <dbReference type="EC" id="3.1.4.4"/>
    </reaction>
</comment>
<keyword evidence="13" id="KW-0540">Nuclease</keyword>
<comment type="subcellular location">
    <subcellularLocation>
        <location evidence="3">Secreted</location>
    </subcellularLocation>
</comment>
<dbReference type="RefSeq" id="WP_191076182.1">
    <property type="nucleotide sequence ID" value="NZ_JACTAG010000002.1"/>
</dbReference>
<gene>
    <name evidence="13" type="ORF">H9Q16_14745</name>
</gene>
<proteinExistence type="inferred from homology"/>
<dbReference type="GO" id="GO:0004630">
    <property type="term" value="F:phospholipase D activity"/>
    <property type="evidence" value="ECO:0007669"/>
    <property type="project" value="UniProtKB-EC"/>
</dbReference>
<name>A0A927D4T6_9RHOB</name>
<comment type="similarity">
    <text evidence="4">Belongs to the phospholipase D family.</text>
</comment>
<feature type="domain" description="PLD phosphodiesterase" evidence="12">
    <location>
        <begin position="437"/>
        <end position="468"/>
    </location>
</feature>
<dbReference type="Gene3D" id="3.30.870.10">
    <property type="entry name" value="Endonuclease Chain A"/>
    <property type="match status" value="2"/>
</dbReference>
<evidence type="ECO:0000256" key="11">
    <source>
        <dbReference type="ARBA" id="ARBA00029594"/>
    </source>
</evidence>
<dbReference type="GO" id="GO:0016891">
    <property type="term" value="F:RNA endonuclease activity producing 5'-phosphomonoesters, hydrolytic mechanism"/>
    <property type="evidence" value="ECO:0007669"/>
    <property type="project" value="TreeGrafter"/>
</dbReference>
<evidence type="ECO:0000256" key="8">
    <source>
        <dbReference type="ARBA" id="ARBA00022801"/>
    </source>
</evidence>
<evidence type="ECO:0000313" key="14">
    <source>
        <dbReference type="Proteomes" id="UP000635142"/>
    </source>
</evidence>
<keyword evidence="10" id="KW-0443">Lipid metabolism</keyword>
<dbReference type="InterPro" id="IPR001736">
    <property type="entry name" value="PLipase_D/transphosphatidylase"/>
</dbReference>
<dbReference type="Proteomes" id="UP000635142">
    <property type="component" value="Unassembled WGS sequence"/>
</dbReference>
<dbReference type="PANTHER" id="PTHR43856">
    <property type="entry name" value="CARDIOLIPIN HYDROLASE"/>
    <property type="match status" value="1"/>
</dbReference>
<dbReference type="EMBL" id="JACTAG010000002">
    <property type="protein sequence ID" value="MBD3665190.1"/>
    <property type="molecule type" value="Genomic_DNA"/>
</dbReference>
<dbReference type="GO" id="GO:0006793">
    <property type="term" value="P:phosphorus metabolic process"/>
    <property type="evidence" value="ECO:0007669"/>
    <property type="project" value="UniProtKB-ARBA"/>
</dbReference>
<dbReference type="Pfam" id="PF13091">
    <property type="entry name" value="PLDc_2"/>
    <property type="match status" value="2"/>
</dbReference>
<evidence type="ECO:0000256" key="1">
    <source>
        <dbReference type="ARBA" id="ARBA00000798"/>
    </source>
</evidence>
<sequence length="570" mass="63866">MFPYHPVVRARSGPYFGAALVGTYSTIIGWDVDDDTLRDGLRGFAIRRTEWDVATQDVIEVRWLEGYKRFEVTDTGTTADVTSLTAPFQRFRWNDYTLSPDRAYRFEVFPMRGDPAAMTRTEAPLVFEFEPTDEDDGDLGVYVNRGVSAAKAYYRRFGDTAPDDVAPAGAAYTWLSRGLRESLVDFIASAQSGDTLHFAVYEFFDLEIAQLIKAAHDRGVIVQLVHDAKKGKHSTDESRHIVHEAHLQDQVIERTTVNISHNKLGIHLRNGTPIKAWAGSANLSENGFNFQTNIAIVVRDPEAVAHYEAYFQNLTGNPTKAKSKDFNTALMEKTVVNTPRFATRTFFSPIRTEDILQTAIDLINGAQSMLLISAPFGVDKDMADAIRNKAGAVVLYGLVNATAQSKVADLRKGPTRIFPPRKLTIHRNERWDAKAFGAHKIHAKTIVIDPYGDNPKVFTGSANFSRASCVDNDENALLVEGNNRLAAIFATEFMRMFDHYKSRFYISETEKENKEIRKQNRIRVSAGQEPLAEISIPIHLDASNRWSRTAFSATANSHKFADRLAFAGRK</sequence>
<keyword evidence="7" id="KW-0964">Secreted</keyword>
<dbReference type="GO" id="GO:0005576">
    <property type="term" value="C:extracellular region"/>
    <property type="evidence" value="ECO:0007669"/>
    <property type="project" value="UniProtKB-SubCell"/>
</dbReference>
<keyword evidence="14" id="KW-1185">Reference proteome</keyword>
<evidence type="ECO:0000256" key="10">
    <source>
        <dbReference type="ARBA" id="ARBA00023098"/>
    </source>
</evidence>
<dbReference type="CDD" id="cd09172">
    <property type="entry name" value="PLDc_Nuc_like_unchar1_1"/>
    <property type="match status" value="1"/>
</dbReference>
<comment type="caution">
    <text evidence="13">The sequence shown here is derived from an EMBL/GenBank/DDBJ whole genome shotgun (WGS) entry which is preliminary data.</text>
</comment>
<dbReference type="GO" id="GO:0016042">
    <property type="term" value="P:lipid catabolic process"/>
    <property type="evidence" value="ECO:0007669"/>
    <property type="project" value="UniProtKB-KW"/>
</dbReference>